<protein>
    <submittedName>
        <fullName evidence="2">Uncharacterized protein</fullName>
    </submittedName>
</protein>
<reference evidence="2" key="1">
    <citation type="journal article" date="2022" name="bioRxiv">
        <title>Sequencing and chromosome-scale assembly of the giantPleurodeles waltlgenome.</title>
        <authorList>
            <person name="Brown T."/>
            <person name="Elewa A."/>
            <person name="Iarovenko S."/>
            <person name="Subramanian E."/>
            <person name="Araus A.J."/>
            <person name="Petzold A."/>
            <person name="Susuki M."/>
            <person name="Suzuki K.-i.T."/>
            <person name="Hayashi T."/>
            <person name="Toyoda A."/>
            <person name="Oliveira C."/>
            <person name="Osipova E."/>
            <person name="Leigh N.D."/>
            <person name="Simon A."/>
            <person name="Yun M.H."/>
        </authorList>
    </citation>
    <scope>NUCLEOTIDE SEQUENCE</scope>
    <source>
        <strain evidence="2">20211129_DDA</strain>
        <tissue evidence="2">Liver</tissue>
    </source>
</reference>
<dbReference type="EMBL" id="JANPWB010000016">
    <property type="protein sequence ID" value="KAJ1079881.1"/>
    <property type="molecule type" value="Genomic_DNA"/>
</dbReference>
<dbReference type="Proteomes" id="UP001066276">
    <property type="component" value="Chromosome 12"/>
</dbReference>
<sequence length="90" mass="10497">MWYSQVVSVLWKREWLPEEYRQENRNKNPTVSVLWKREWLPEEYRQENRNKNPTAPSAGLGEETDESSRVPTAGGPGDNGRTPHYPDLPS</sequence>
<evidence type="ECO:0000313" key="2">
    <source>
        <dbReference type="EMBL" id="KAJ1079881.1"/>
    </source>
</evidence>
<comment type="caution">
    <text evidence="2">The sequence shown here is derived from an EMBL/GenBank/DDBJ whole genome shotgun (WGS) entry which is preliminary data.</text>
</comment>
<organism evidence="2 3">
    <name type="scientific">Pleurodeles waltl</name>
    <name type="common">Iberian ribbed newt</name>
    <dbReference type="NCBI Taxonomy" id="8319"/>
    <lineage>
        <taxon>Eukaryota</taxon>
        <taxon>Metazoa</taxon>
        <taxon>Chordata</taxon>
        <taxon>Craniata</taxon>
        <taxon>Vertebrata</taxon>
        <taxon>Euteleostomi</taxon>
        <taxon>Amphibia</taxon>
        <taxon>Batrachia</taxon>
        <taxon>Caudata</taxon>
        <taxon>Salamandroidea</taxon>
        <taxon>Salamandridae</taxon>
        <taxon>Pleurodelinae</taxon>
        <taxon>Pleurodeles</taxon>
    </lineage>
</organism>
<keyword evidence="3" id="KW-1185">Reference proteome</keyword>
<evidence type="ECO:0000256" key="1">
    <source>
        <dbReference type="SAM" id="MobiDB-lite"/>
    </source>
</evidence>
<proteinExistence type="predicted"/>
<gene>
    <name evidence="2" type="ORF">NDU88_000113</name>
</gene>
<feature type="region of interest" description="Disordered" evidence="1">
    <location>
        <begin position="43"/>
        <end position="90"/>
    </location>
</feature>
<name>A0AAV7KLI7_PLEWA</name>
<evidence type="ECO:0000313" key="3">
    <source>
        <dbReference type="Proteomes" id="UP001066276"/>
    </source>
</evidence>
<dbReference type="AlphaFoldDB" id="A0AAV7KLI7"/>
<accession>A0AAV7KLI7</accession>